<dbReference type="PROSITE" id="PS50003">
    <property type="entry name" value="PH_DOMAIN"/>
    <property type="match status" value="1"/>
</dbReference>
<reference evidence="2 3" key="1">
    <citation type="submission" date="2022-05" db="EMBL/GenBank/DDBJ databases">
        <authorList>
            <consortium name="Genoscope - CEA"/>
            <person name="William W."/>
        </authorList>
    </citation>
    <scope>NUCLEOTIDE SEQUENCE [LARGE SCALE GENOMIC DNA]</scope>
</reference>
<proteinExistence type="predicted"/>
<comment type="caution">
    <text evidence="2">The sequence shown here is derived from an EMBL/GenBank/DDBJ whole genome shotgun (WGS) entry which is preliminary data.</text>
</comment>
<evidence type="ECO:0000313" key="2">
    <source>
        <dbReference type="EMBL" id="CAH3021020.1"/>
    </source>
</evidence>
<protein>
    <recommendedName>
        <fullName evidence="1">PH domain-containing protein</fullName>
    </recommendedName>
</protein>
<sequence>MNESEIYYADFLKKEDLTGKWRFYWASLDCKGIYFYLGKTLEQNGNFQQFIELTPGSRCVLAKRRMYSFRFKLLTEEASYTLKCDSILRRHRWMYMINLVVRGRPREPPPNSLNCLVITDATDNNTSNDDEKDSLKSSGFTRTFSFRKIKSWKNQNNSLPPARCLRKNENTIKENCQKTSYIDCSFNFAENLAYFDD</sequence>
<dbReference type="InterPro" id="IPR001849">
    <property type="entry name" value="PH_domain"/>
</dbReference>
<dbReference type="Gene3D" id="2.30.29.30">
    <property type="entry name" value="Pleckstrin-homology domain (PH domain)/Phosphotyrosine-binding domain (PTB)"/>
    <property type="match status" value="1"/>
</dbReference>
<name>A0ABN8LYV1_9CNID</name>
<dbReference type="CDD" id="cd00821">
    <property type="entry name" value="PH"/>
    <property type="match status" value="1"/>
</dbReference>
<dbReference type="InterPro" id="IPR011993">
    <property type="entry name" value="PH-like_dom_sf"/>
</dbReference>
<dbReference type="Proteomes" id="UP001159427">
    <property type="component" value="Unassembled WGS sequence"/>
</dbReference>
<dbReference type="EMBL" id="CALNXI010000166">
    <property type="protein sequence ID" value="CAH3021020.1"/>
    <property type="molecule type" value="Genomic_DNA"/>
</dbReference>
<evidence type="ECO:0000259" key="1">
    <source>
        <dbReference type="PROSITE" id="PS50003"/>
    </source>
</evidence>
<keyword evidence="3" id="KW-1185">Reference proteome</keyword>
<gene>
    <name evidence="2" type="ORF">PEVE_00009509</name>
</gene>
<accession>A0ABN8LYV1</accession>
<dbReference type="SUPFAM" id="SSF50729">
    <property type="entry name" value="PH domain-like"/>
    <property type="match status" value="1"/>
</dbReference>
<evidence type="ECO:0000313" key="3">
    <source>
        <dbReference type="Proteomes" id="UP001159427"/>
    </source>
</evidence>
<feature type="domain" description="PH" evidence="1">
    <location>
        <begin position="5"/>
        <end position="102"/>
    </location>
</feature>
<organism evidence="2 3">
    <name type="scientific">Porites evermanni</name>
    <dbReference type="NCBI Taxonomy" id="104178"/>
    <lineage>
        <taxon>Eukaryota</taxon>
        <taxon>Metazoa</taxon>
        <taxon>Cnidaria</taxon>
        <taxon>Anthozoa</taxon>
        <taxon>Hexacorallia</taxon>
        <taxon>Scleractinia</taxon>
        <taxon>Fungiina</taxon>
        <taxon>Poritidae</taxon>
        <taxon>Porites</taxon>
    </lineage>
</organism>